<name>A0A4S8MLA8_DENBC</name>
<feature type="chain" id="PRO_5020874251" description="CFEM domain-containing protein" evidence="5">
    <location>
        <begin position="21"/>
        <end position="150"/>
    </location>
</feature>
<dbReference type="InterPro" id="IPR008427">
    <property type="entry name" value="Extracellular_membr_CFEM_dom"/>
</dbReference>
<feature type="domain" description="CFEM" evidence="6">
    <location>
        <begin position="12"/>
        <end position="124"/>
    </location>
</feature>
<evidence type="ECO:0000313" key="7">
    <source>
        <dbReference type="EMBL" id="THV03650.1"/>
    </source>
</evidence>
<keyword evidence="4" id="KW-1015">Disulfide bond</keyword>
<dbReference type="PROSITE" id="PS52012">
    <property type="entry name" value="CFEM"/>
    <property type="match status" value="1"/>
</dbReference>
<dbReference type="Pfam" id="PF05730">
    <property type="entry name" value="CFEM"/>
    <property type="match status" value="1"/>
</dbReference>
<accession>A0A4S8MLA8</accession>
<gene>
    <name evidence="7" type="ORF">K435DRAFT_650810</name>
</gene>
<proteinExistence type="predicted"/>
<organism evidence="7 8">
    <name type="scientific">Dendrothele bispora (strain CBS 962.96)</name>
    <dbReference type="NCBI Taxonomy" id="1314807"/>
    <lineage>
        <taxon>Eukaryota</taxon>
        <taxon>Fungi</taxon>
        <taxon>Dikarya</taxon>
        <taxon>Basidiomycota</taxon>
        <taxon>Agaricomycotina</taxon>
        <taxon>Agaricomycetes</taxon>
        <taxon>Agaricomycetidae</taxon>
        <taxon>Agaricales</taxon>
        <taxon>Agaricales incertae sedis</taxon>
        <taxon>Dendrothele</taxon>
    </lineage>
</organism>
<evidence type="ECO:0000256" key="4">
    <source>
        <dbReference type="ARBA" id="ARBA00023157"/>
    </source>
</evidence>
<evidence type="ECO:0000256" key="2">
    <source>
        <dbReference type="ARBA" id="ARBA00022525"/>
    </source>
</evidence>
<evidence type="ECO:0000256" key="1">
    <source>
        <dbReference type="ARBA" id="ARBA00004613"/>
    </source>
</evidence>
<dbReference type="SMART" id="SM00747">
    <property type="entry name" value="CFEM"/>
    <property type="match status" value="1"/>
</dbReference>
<evidence type="ECO:0000256" key="5">
    <source>
        <dbReference type="SAM" id="SignalP"/>
    </source>
</evidence>
<evidence type="ECO:0000259" key="6">
    <source>
        <dbReference type="PROSITE" id="PS52012"/>
    </source>
</evidence>
<protein>
    <recommendedName>
        <fullName evidence="6">CFEM domain-containing protein</fullName>
    </recommendedName>
</protein>
<dbReference type="EMBL" id="ML179064">
    <property type="protein sequence ID" value="THV03650.1"/>
    <property type="molecule type" value="Genomic_DNA"/>
</dbReference>
<reference evidence="7 8" key="1">
    <citation type="journal article" date="2019" name="Nat. Ecol. Evol.">
        <title>Megaphylogeny resolves global patterns of mushroom evolution.</title>
        <authorList>
            <person name="Varga T."/>
            <person name="Krizsan K."/>
            <person name="Foldi C."/>
            <person name="Dima B."/>
            <person name="Sanchez-Garcia M."/>
            <person name="Sanchez-Ramirez S."/>
            <person name="Szollosi G.J."/>
            <person name="Szarkandi J.G."/>
            <person name="Papp V."/>
            <person name="Albert L."/>
            <person name="Andreopoulos W."/>
            <person name="Angelini C."/>
            <person name="Antonin V."/>
            <person name="Barry K.W."/>
            <person name="Bougher N.L."/>
            <person name="Buchanan P."/>
            <person name="Buyck B."/>
            <person name="Bense V."/>
            <person name="Catcheside P."/>
            <person name="Chovatia M."/>
            <person name="Cooper J."/>
            <person name="Damon W."/>
            <person name="Desjardin D."/>
            <person name="Finy P."/>
            <person name="Geml J."/>
            <person name="Haridas S."/>
            <person name="Hughes K."/>
            <person name="Justo A."/>
            <person name="Karasinski D."/>
            <person name="Kautmanova I."/>
            <person name="Kiss B."/>
            <person name="Kocsube S."/>
            <person name="Kotiranta H."/>
            <person name="LaButti K.M."/>
            <person name="Lechner B.E."/>
            <person name="Liimatainen K."/>
            <person name="Lipzen A."/>
            <person name="Lukacs Z."/>
            <person name="Mihaltcheva S."/>
            <person name="Morgado L.N."/>
            <person name="Niskanen T."/>
            <person name="Noordeloos M.E."/>
            <person name="Ohm R.A."/>
            <person name="Ortiz-Santana B."/>
            <person name="Ovrebo C."/>
            <person name="Racz N."/>
            <person name="Riley R."/>
            <person name="Savchenko A."/>
            <person name="Shiryaev A."/>
            <person name="Soop K."/>
            <person name="Spirin V."/>
            <person name="Szebenyi C."/>
            <person name="Tomsovsky M."/>
            <person name="Tulloss R.E."/>
            <person name="Uehling J."/>
            <person name="Grigoriev I.V."/>
            <person name="Vagvolgyi C."/>
            <person name="Papp T."/>
            <person name="Martin F.M."/>
            <person name="Miettinen O."/>
            <person name="Hibbett D.S."/>
            <person name="Nagy L.G."/>
        </authorList>
    </citation>
    <scope>NUCLEOTIDE SEQUENCE [LARGE SCALE GENOMIC DNA]</scope>
    <source>
        <strain evidence="7 8">CBS 962.96</strain>
    </source>
</reference>
<evidence type="ECO:0000256" key="3">
    <source>
        <dbReference type="ARBA" id="ARBA00022729"/>
    </source>
</evidence>
<sequence length="150" mass="15735">MFSHKLAFLFPLALVASINAQSSSSATTSATSVPSSPGGISPCILQCVTTAAEQNGCQSFADISCVCTSIPFQQASLACLQANCTSDDVTTATQLQQSECGSGALFLLRPRAFSSGLTLALRYSFQSPVLAFPPVQVQQLRLYPVLPPKL</sequence>
<dbReference type="AlphaFoldDB" id="A0A4S8MLA8"/>
<comment type="subcellular location">
    <subcellularLocation>
        <location evidence="1">Secreted</location>
    </subcellularLocation>
</comment>
<dbReference type="GO" id="GO:0005576">
    <property type="term" value="C:extracellular region"/>
    <property type="evidence" value="ECO:0007669"/>
    <property type="project" value="UniProtKB-SubCell"/>
</dbReference>
<dbReference type="Proteomes" id="UP000297245">
    <property type="component" value="Unassembled WGS sequence"/>
</dbReference>
<keyword evidence="8" id="KW-1185">Reference proteome</keyword>
<dbReference type="OrthoDB" id="4505683at2759"/>
<evidence type="ECO:0000313" key="8">
    <source>
        <dbReference type="Proteomes" id="UP000297245"/>
    </source>
</evidence>
<keyword evidence="3 5" id="KW-0732">Signal</keyword>
<keyword evidence="2" id="KW-0964">Secreted</keyword>
<feature type="signal peptide" evidence="5">
    <location>
        <begin position="1"/>
        <end position="20"/>
    </location>
</feature>